<dbReference type="SUPFAM" id="SSF52540">
    <property type="entry name" value="P-loop containing nucleoside triphosphate hydrolases"/>
    <property type="match status" value="1"/>
</dbReference>
<dbReference type="InterPro" id="IPR029062">
    <property type="entry name" value="Class_I_gatase-like"/>
</dbReference>
<protein>
    <submittedName>
        <fullName evidence="11">Hydrogenobyrinic acid a,c-diamide synthase (Glutamine-hydrolyzing)</fullName>
        <ecNumber evidence="11">6.3.5.9</ecNumber>
    </submittedName>
</protein>
<keyword evidence="3" id="KW-0169">Cobalamin biosynthesis</keyword>
<evidence type="ECO:0000256" key="1">
    <source>
        <dbReference type="ARBA" id="ARBA00001946"/>
    </source>
</evidence>
<organism evidence="11">
    <name type="scientific">Prosthecochloris aestuarii</name>
    <dbReference type="NCBI Taxonomy" id="1102"/>
    <lineage>
        <taxon>Bacteria</taxon>
        <taxon>Pseudomonadati</taxon>
        <taxon>Chlorobiota</taxon>
        <taxon>Chlorobiia</taxon>
        <taxon>Chlorobiales</taxon>
        <taxon>Chlorobiaceae</taxon>
        <taxon>Prosthecochloris</taxon>
    </lineage>
</organism>
<dbReference type="EC" id="6.3.5.9" evidence="11"/>
<gene>
    <name evidence="11" type="primary">cobB</name>
    <name evidence="11" type="ORF">ENN50_09205</name>
</gene>
<dbReference type="InterPro" id="IPR027417">
    <property type="entry name" value="P-loop_NTPase"/>
</dbReference>
<dbReference type="Proteomes" id="UP000886335">
    <property type="component" value="Unassembled WGS sequence"/>
</dbReference>
<dbReference type="InterPro" id="IPR002586">
    <property type="entry name" value="CobQ/CobB/MinD/ParA_Nub-bd_dom"/>
</dbReference>
<dbReference type="Pfam" id="PF01656">
    <property type="entry name" value="CbiA"/>
    <property type="match status" value="1"/>
</dbReference>
<dbReference type="EMBL" id="DSBW01000206">
    <property type="protein sequence ID" value="HED31832.1"/>
    <property type="molecule type" value="Genomic_DNA"/>
</dbReference>
<comment type="caution">
    <text evidence="11">The sequence shown here is derived from an EMBL/GenBank/DDBJ whole genome shotgun (WGS) entry which is preliminary data.</text>
</comment>
<dbReference type="SUPFAM" id="SSF52317">
    <property type="entry name" value="Class I glutamine amidotransferase-like"/>
    <property type="match status" value="1"/>
</dbReference>
<dbReference type="GO" id="GO:0042242">
    <property type="term" value="F:cobyrinic acid a,c-diamide synthase activity"/>
    <property type="evidence" value="ECO:0007669"/>
    <property type="project" value="InterPro"/>
</dbReference>
<evidence type="ECO:0000256" key="8">
    <source>
        <dbReference type="ARBA" id="ARBA00022962"/>
    </source>
</evidence>
<dbReference type="NCBIfam" id="TIGR00379">
    <property type="entry name" value="cobB"/>
    <property type="match status" value="1"/>
</dbReference>
<dbReference type="PANTHER" id="PTHR43873:SF1">
    <property type="entry name" value="COBYRINATE A,C-DIAMIDE SYNTHASE"/>
    <property type="match status" value="1"/>
</dbReference>
<dbReference type="CDD" id="cd03130">
    <property type="entry name" value="GATase1_CobB"/>
    <property type="match status" value="1"/>
</dbReference>
<comment type="pathway">
    <text evidence="2">Cofactor biosynthesis; adenosylcobalamin biosynthesis.</text>
</comment>
<dbReference type="GO" id="GO:0009236">
    <property type="term" value="P:cobalamin biosynthetic process"/>
    <property type="evidence" value="ECO:0007669"/>
    <property type="project" value="UniProtKB-KW"/>
</dbReference>
<dbReference type="Gene3D" id="3.40.50.300">
    <property type="entry name" value="P-loop containing nucleotide triphosphate hydrolases"/>
    <property type="match status" value="1"/>
</dbReference>
<keyword evidence="7" id="KW-0460">Magnesium</keyword>
<keyword evidence="4 11" id="KW-0436">Ligase</keyword>
<dbReference type="AlphaFoldDB" id="A0A831SUC2"/>
<evidence type="ECO:0000256" key="6">
    <source>
        <dbReference type="ARBA" id="ARBA00022840"/>
    </source>
</evidence>
<accession>A0A831SUC2</accession>
<evidence type="ECO:0000256" key="7">
    <source>
        <dbReference type="ARBA" id="ARBA00022842"/>
    </source>
</evidence>
<proteinExistence type="predicted"/>
<feature type="domain" description="CobQ/CobB/MinD/ParA nucleotide binding" evidence="9">
    <location>
        <begin position="8"/>
        <end position="184"/>
    </location>
</feature>
<evidence type="ECO:0000259" key="9">
    <source>
        <dbReference type="Pfam" id="PF01656"/>
    </source>
</evidence>
<keyword evidence="5" id="KW-0547">Nucleotide-binding</keyword>
<keyword evidence="8" id="KW-0315">Glutamine amidotransferase</keyword>
<dbReference type="NCBIfam" id="NF002204">
    <property type="entry name" value="PRK01077.1"/>
    <property type="match status" value="1"/>
</dbReference>
<evidence type="ECO:0000256" key="5">
    <source>
        <dbReference type="ARBA" id="ARBA00022741"/>
    </source>
</evidence>
<dbReference type="GO" id="GO:0005524">
    <property type="term" value="F:ATP binding"/>
    <property type="evidence" value="ECO:0007669"/>
    <property type="project" value="UniProtKB-KW"/>
</dbReference>
<reference evidence="11" key="1">
    <citation type="journal article" date="2020" name="mSystems">
        <title>Genome- and Community-Level Interaction Insights into Carbon Utilization and Element Cycling Functions of Hydrothermarchaeota in Hydrothermal Sediment.</title>
        <authorList>
            <person name="Zhou Z."/>
            <person name="Liu Y."/>
            <person name="Xu W."/>
            <person name="Pan J."/>
            <person name="Luo Z.H."/>
            <person name="Li M."/>
        </authorList>
    </citation>
    <scope>NUCLEOTIDE SEQUENCE [LARGE SCALE GENOMIC DNA]</scope>
    <source>
        <strain evidence="11">SpSt-1181</strain>
    </source>
</reference>
<dbReference type="PANTHER" id="PTHR43873">
    <property type="entry name" value="COBYRINATE A,C-DIAMIDE SYNTHASE"/>
    <property type="match status" value="1"/>
</dbReference>
<dbReference type="Gene3D" id="3.40.50.880">
    <property type="match status" value="1"/>
</dbReference>
<evidence type="ECO:0000256" key="4">
    <source>
        <dbReference type="ARBA" id="ARBA00022598"/>
    </source>
</evidence>
<evidence type="ECO:0000259" key="10">
    <source>
        <dbReference type="Pfam" id="PF07685"/>
    </source>
</evidence>
<name>A0A831SUC2_PROAE</name>
<dbReference type="CDD" id="cd05388">
    <property type="entry name" value="CobB_N"/>
    <property type="match status" value="1"/>
</dbReference>
<dbReference type="Pfam" id="PF07685">
    <property type="entry name" value="GATase_3"/>
    <property type="match status" value="1"/>
</dbReference>
<dbReference type="InterPro" id="IPR011698">
    <property type="entry name" value="GATase_3"/>
</dbReference>
<comment type="cofactor">
    <cofactor evidence="1">
        <name>Mg(2+)</name>
        <dbReference type="ChEBI" id="CHEBI:18420"/>
    </cofactor>
</comment>
<dbReference type="PROSITE" id="PS51274">
    <property type="entry name" value="GATASE_COBBQ"/>
    <property type="match status" value="1"/>
</dbReference>
<evidence type="ECO:0000313" key="11">
    <source>
        <dbReference type="EMBL" id="HED31832.1"/>
    </source>
</evidence>
<sequence>MVSAPAKSSGKTMVSLGILRYLSSRGIAIRSFKKGPDYIDPMWHRLASGSGCASLDPWMMGERSCLETFFRYGHGASCSLIEGNHGLHDGLDIEGTDSSAGLASLLGSPVLLVLDSSRLNRGAAAQVLGMQQMPPRPTIAGVILNKVRGMRQAEKQRAAIERFCHVPVLGAIPADEELVIPERHLGLTTVGESAGAEECILRAQSAVSRYCDMEAITQLFHSAPPMDLPDLQSFSPYKDKRTRIGVFRDPAFCFYYPDNLEALERNGAELVFIDTFAASGLPDLGGLYIGGGFPESFLDRLSANTGLLGDVRSRVESGMPLYAECGGLIYLSRTVSWQAKSYALAGLLPYDIEFSDRPAGHGYLDLQSMADSPWFARGECVRAHEFHYGSPVGDVMHGEFQFRVVRGHGVTGAADGFVCKNLFASFAHLHVSAFPAWAERFVDLAEGFLPSSGDHSLPGTKKRKKIGCTI</sequence>
<dbReference type="GO" id="GO:0043802">
    <property type="term" value="F:hydrogenobyrinic acid a,c-diamide synthase (glutamine-hydrolysing) activity"/>
    <property type="evidence" value="ECO:0007669"/>
    <property type="project" value="UniProtKB-EC"/>
</dbReference>
<keyword evidence="6" id="KW-0067">ATP-binding</keyword>
<dbReference type="InterPro" id="IPR004484">
    <property type="entry name" value="CbiA/CobB_synth"/>
</dbReference>
<evidence type="ECO:0000256" key="2">
    <source>
        <dbReference type="ARBA" id="ARBA00004953"/>
    </source>
</evidence>
<feature type="domain" description="CobB/CobQ-like glutamine amidotransferase" evidence="10">
    <location>
        <begin position="243"/>
        <end position="433"/>
    </location>
</feature>
<evidence type="ECO:0000256" key="3">
    <source>
        <dbReference type="ARBA" id="ARBA00022573"/>
    </source>
</evidence>